<feature type="transmembrane region" description="Helical" evidence="10">
    <location>
        <begin position="55"/>
        <end position="77"/>
    </location>
</feature>
<evidence type="ECO:0000313" key="12">
    <source>
        <dbReference type="RefSeq" id="XP_017878899.1"/>
    </source>
</evidence>
<comment type="subcellular location">
    <subcellularLocation>
        <location evidence="1 10">Cell membrane</location>
        <topology evidence="1 10">Multi-pass membrane protein</topology>
    </subcellularLocation>
</comment>
<accession>A0AAJ7IXF0</accession>
<evidence type="ECO:0000256" key="4">
    <source>
        <dbReference type="ARBA" id="ARBA00022692"/>
    </source>
</evidence>
<gene>
    <name evidence="12" type="primary">LOC108624250</name>
</gene>
<keyword evidence="7 10" id="KW-0472">Membrane</keyword>
<sequence length="407" mass="46679">MHQSITDDNHPPPAKCDYEQHIDLSIQWTRRLLKPMGLWPSSYTTPKLKKYFFRFLNIVCCGLLTLHFIPTTMYIFLELEDVYSMLKEFGPLVFGLTSMAKYYALIVHAAEIRECVKRIEWDWKNITYNDDRDIMLANANFGRRMVILCTFFMYSGFIFYDIAIPSIDRITAEDDNITYNLPFSKYIIDTQYSPANEIVYGIQLVTAALEHSIASASCGLAASLAIHSCGQMQVLMNWLNYLIDYRSDMSNNVDSRIEKIVSQHVRILKFVALTEKTLQQVSFAEFLGCTLDICLIGYYVIMETKSNDYTNVVTYVVLLISFTLNIFIFCYIGEIVAEHCRKIGEMSYMIEWYRLPGNKKLCCVMIIAMSNSTTTLTAGKMVELSISTFADVVKTSVAFLNVLRATT</sequence>
<dbReference type="AlphaFoldDB" id="A0AAJ7IXF0"/>
<comment type="caution">
    <text evidence="10">Lacks conserved residue(s) required for the propagation of feature annotation.</text>
</comment>
<comment type="similarity">
    <text evidence="10">Belongs to the insect chemoreceptor superfamily. Heteromeric odorant receptor channel (TC 1.A.69) family.</text>
</comment>
<name>A0AAJ7IXF0_9HYME</name>
<evidence type="ECO:0000256" key="8">
    <source>
        <dbReference type="ARBA" id="ARBA00023170"/>
    </source>
</evidence>
<keyword evidence="2" id="KW-1003">Cell membrane</keyword>
<dbReference type="KEGG" id="ccal:108624250"/>
<keyword evidence="6 10" id="KW-1133">Transmembrane helix</keyword>
<dbReference type="GO" id="GO:0005886">
    <property type="term" value="C:plasma membrane"/>
    <property type="evidence" value="ECO:0007669"/>
    <property type="project" value="UniProtKB-SubCell"/>
</dbReference>
<evidence type="ECO:0000256" key="9">
    <source>
        <dbReference type="ARBA" id="ARBA00023224"/>
    </source>
</evidence>
<keyword evidence="8 10" id="KW-0675">Receptor</keyword>
<evidence type="ECO:0000256" key="5">
    <source>
        <dbReference type="ARBA" id="ARBA00022725"/>
    </source>
</evidence>
<evidence type="ECO:0000256" key="2">
    <source>
        <dbReference type="ARBA" id="ARBA00022475"/>
    </source>
</evidence>
<dbReference type="Pfam" id="PF02949">
    <property type="entry name" value="7tm_6"/>
    <property type="match status" value="1"/>
</dbReference>
<evidence type="ECO:0000313" key="11">
    <source>
        <dbReference type="Proteomes" id="UP000694925"/>
    </source>
</evidence>
<dbReference type="InterPro" id="IPR004117">
    <property type="entry name" value="7tm6_olfct_rcpt"/>
</dbReference>
<keyword evidence="4 10" id="KW-0812">Transmembrane</keyword>
<keyword evidence="9 10" id="KW-0807">Transducer</keyword>
<keyword evidence="5 10" id="KW-0552">Olfaction</keyword>
<dbReference type="RefSeq" id="XP_017878899.1">
    <property type="nucleotide sequence ID" value="XM_018023410.2"/>
</dbReference>
<dbReference type="PANTHER" id="PTHR21137">
    <property type="entry name" value="ODORANT RECEPTOR"/>
    <property type="match status" value="1"/>
</dbReference>
<feature type="transmembrane region" description="Helical" evidence="10">
    <location>
        <begin position="145"/>
        <end position="163"/>
    </location>
</feature>
<dbReference type="GO" id="GO:0005549">
    <property type="term" value="F:odorant binding"/>
    <property type="evidence" value="ECO:0007669"/>
    <property type="project" value="InterPro"/>
</dbReference>
<feature type="transmembrane region" description="Helical" evidence="10">
    <location>
        <begin position="313"/>
        <end position="332"/>
    </location>
</feature>
<dbReference type="GO" id="GO:0004984">
    <property type="term" value="F:olfactory receptor activity"/>
    <property type="evidence" value="ECO:0007669"/>
    <property type="project" value="InterPro"/>
</dbReference>
<evidence type="ECO:0000256" key="6">
    <source>
        <dbReference type="ARBA" id="ARBA00022989"/>
    </source>
</evidence>
<evidence type="ECO:0000256" key="3">
    <source>
        <dbReference type="ARBA" id="ARBA00022606"/>
    </source>
</evidence>
<evidence type="ECO:0000256" key="7">
    <source>
        <dbReference type="ARBA" id="ARBA00023136"/>
    </source>
</evidence>
<organism evidence="11 12">
    <name type="scientific">Ceratina calcarata</name>
    <dbReference type="NCBI Taxonomy" id="156304"/>
    <lineage>
        <taxon>Eukaryota</taxon>
        <taxon>Metazoa</taxon>
        <taxon>Ecdysozoa</taxon>
        <taxon>Arthropoda</taxon>
        <taxon>Hexapoda</taxon>
        <taxon>Insecta</taxon>
        <taxon>Pterygota</taxon>
        <taxon>Neoptera</taxon>
        <taxon>Endopterygota</taxon>
        <taxon>Hymenoptera</taxon>
        <taxon>Apocrita</taxon>
        <taxon>Aculeata</taxon>
        <taxon>Apoidea</taxon>
        <taxon>Anthophila</taxon>
        <taxon>Apidae</taxon>
        <taxon>Ceratina</taxon>
        <taxon>Zadontomerus</taxon>
    </lineage>
</organism>
<protein>
    <recommendedName>
        <fullName evidence="10">Odorant receptor</fullName>
    </recommendedName>
</protein>
<evidence type="ECO:0000256" key="10">
    <source>
        <dbReference type="RuleBase" id="RU351113"/>
    </source>
</evidence>
<proteinExistence type="inferred from homology"/>
<dbReference type="Proteomes" id="UP000694925">
    <property type="component" value="Unplaced"/>
</dbReference>
<keyword evidence="11" id="KW-1185">Reference proteome</keyword>
<dbReference type="GeneID" id="108624250"/>
<dbReference type="PANTHER" id="PTHR21137:SF35">
    <property type="entry name" value="ODORANT RECEPTOR 19A-RELATED"/>
    <property type="match status" value="1"/>
</dbReference>
<feature type="transmembrane region" description="Helical" evidence="10">
    <location>
        <begin position="283"/>
        <end position="301"/>
    </location>
</feature>
<keyword evidence="3 10" id="KW-0716">Sensory transduction</keyword>
<dbReference type="GO" id="GO:0007165">
    <property type="term" value="P:signal transduction"/>
    <property type="evidence" value="ECO:0007669"/>
    <property type="project" value="UniProtKB-KW"/>
</dbReference>
<evidence type="ECO:0000256" key="1">
    <source>
        <dbReference type="ARBA" id="ARBA00004651"/>
    </source>
</evidence>
<reference evidence="12" key="1">
    <citation type="submission" date="2025-08" db="UniProtKB">
        <authorList>
            <consortium name="RefSeq"/>
        </authorList>
    </citation>
    <scope>IDENTIFICATION</scope>
    <source>
        <tissue evidence="12">Whole body</tissue>
    </source>
</reference>